<dbReference type="EMBL" id="CADEPI010000057">
    <property type="protein sequence ID" value="CAB3370989.1"/>
    <property type="molecule type" value="Genomic_DNA"/>
</dbReference>
<comment type="caution">
    <text evidence="2">The sequence shown here is derived from an EMBL/GenBank/DDBJ whole genome shotgun (WGS) entry which is preliminary data.</text>
</comment>
<gene>
    <name evidence="2" type="ORF">CLODIP_2_CD08331</name>
</gene>
<evidence type="ECO:0000313" key="3">
    <source>
        <dbReference type="Proteomes" id="UP000494165"/>
    </source>
</evidence>
<dbReference type="AlphaFoldDB" id="A0A8S1CGY5"/>
<accession>A0A8S1CGY5</accession>
<organism evidence="2 3">
    <name type="scientific">Cloeon dipterum</name>
    <dbReference type="NCBI Taxonomy" id="197152"/>
    <lineage>
        <taxon>Eukaryota</taxon>
        <taxon>Metazoa</taxon>
        <taxon>Ecdysozoa</taxon>
        <taxon>Arthropoda</taxon>
        <taxon>Hexapoda</taxon>
        <taxon>Insecta</taxon>
        <taxon>Pterygota</taxon>
        <taxon>Palaeoptera</taxon>
        <taxon>Ephemeroptera</taxon>
        <taxon>Pisciforma</taxon>
        <taxon>Baetidae</taxon>
        <taxon>Cloeon</taxon>
    </lineage>
</organism>
<evidence type="ECO:0000256" key="1">
    <source>
        <dbReference type="SAM" id="MobiDB-lite"/>
    </source>
</evidence>
<feature type="region of interest" description="Disordered" evidence="1">
    <location>
        <begin position="1"/>
        <end position="80"/>
    </location>
</feature>
<dbReference type="Proteomes" id="UP000494165">
    <property type="component" value="Unassembled WGS sequence"/>
</dbReference>
<name>A0A8S1CGY5_9INSE</name>
<evidence type="ECO:0000313" key="2">
    <source>
        <dbReference type="EMBL" id="CAB3370989.1"/>
    </source>
</evidence>
<proteinExistence type="predicted"/>
<protein>
    <submittedName>
        <fullName evidence="2">Uncharacterized protein</fullName>
    </submittedName>
</protein>
<keyword evidence="3" id="KW-1185">Reference proteome</keyword>
<feature type="compositionally biased region" description="Basic and acidic residues" evidence="1">
    <location>
        <begin position="22"/>
        <end position="37"/>
    </location>
</feature>
<sequence>MGDVQGLDNDKNSAETPRPKRKDPVFRRNTAGKREGATAKIQGGEKIAGDMGLKADTVTNYQEEQQREKPKRKHPRTTPEDVQRLVSLVRRQPQYFHLKDVMKQANFPCSERTAKKKLKEAGITVAVEHYLCFESTPADYVPSSVLYCSVKLADLDTTVFAASKSFYQAVGKIEGKVVSSPVSCLYALFC</sequence>
<reference evidence="2 3" key="1">
    <citation type="submission" date="2020-04" db="EMBL/GenBank/DDBJ databases">
        <authorList>
            <person name="Alioto T."/>
            <person name="Alioto T."/>
            <person name="Gomez Garrido J."/>
        </authorList>
    </citation>
    <scope>NUCLEOTIDE SEQUENCE [LARGE SCALE GENOMIC DNA]</scope>
</reference>